<accession>A0AAV6GZY6</accession>
<evidence type="ECO:0000313" key="1">
    <source>
        <dbReference type="EMBL" id="KAG5279346.1"/>
    </source>
</evidence>
<comment type="caution">
    <text evidence="1">The sequence shown here is derived from an EMBL/GenBank/DDBJ whole genome shotgun (WGS) entry which is preliminary data.</text>
</comment>
<reference evidence="1" key="1">
    <citation type="submission" date="2020-10" db="EMBL/GenBank/DDBJ databases">
        <title>Chromosome-scale genome assembly of the Allis shad, Alosa alosa.</title>
        <authorList>
            <person name="Margot Z."/>
            <person name="Christophe K."/>
            <person name="Cabau C."/>
            <person name="Louis A."/>
            <person name="Berthelot C."/>
            <person name="Parey E."/>
            <person name="Roest Crollius H."/>
            <person name="Montfort J."/>
            <person name="Robinson-Rechavi M."/>
            <person name="Bucao C."/>
            <person name="Bouchez O."/>
            <person name="Gislard M."/>
            <person name="Lluch J."/>
            <person name="Milhes M."/>
            <person name="Lampietro C."/>
            <person name="Lopez Roques C."/>
            <person name="Donnadieu C."/>
            <person name="Braasch I."/>
            <person name="Desvignes T."/>
            <person name="Postlethwait J."/>
            <person name="Bobe J."/>
            <person name="Guiguen Y."/>
        </authorList>
    </citation>
    <scope>NUCLEOTIDE SEQUENCE</scope>
    <source>
        <strain evidence="1">M-15738</strain>
        <tissue evidence="1">Blood</tissue>
    </source>
</reference>
<dbReference type="Proteomes" id="UP000823561">
    <property type="component" value="Chromosome 6"/>
</dbReference>
<dbReference type="PANTHER" id="PTHR31025:SF19">
    <property type="entry name" value="SI:CH73-42K18.1-RELATED"/>
    <property type="match status" value="1"/>
</dbReference>
<organism evidence="1 2">
    <name type="scientific">Alosa alosa</name>
    <name type="common">allis shad</name>
    <dbReference type="NCBI Taxonomy" id="278164"/>
    <lineage>
        <taxon>Eukaryota</taxon>
        <taxon>Metazoa</taxon>
        <taxon>Chordata</taxon>
        <taxon>Craniata</taxon>
        <taxon>Vertebrata</taxon>
        <taxon>Euteleostomi</taxon>
        <taxon>Actinopterygii</taxon>
        <taxon>Neopterygii</taxon>
        <taxon>Teleostei</taxon>
        <taxon>Clupei</taxon>
        <taxon>Clupeiformes</taxon>
        <taxon>Clupeoidei</taxon>
        <taxon>Clupeidae</taxon>
        <taxon>Alosa</taxon>
    </lineage>
</organism>
<proteinExistence type="predicted"/>
<name>A0AAV6GZY6_9TELE</name>
<evidence type="ECO:0000313" key="2">
    <source>
        <dbReference type="Proteomes" id="UP000823561"/>
    </source>
</evidence>
<dbReference type="EMBL" id="JADWDJ010000006">
    <property type="protein sequence ID" value="KAG5279346.1"/>
    <property type="molecule type" value="Genomic_DNA"/>
</dbReference>
<keyword evidence="2" id="KW-1185">Reference proteome</keyword>
<sequence length="250" mass="28396">MLQKGMEDHNMEGARQVLVHEMMKTKPNASLVKKEMDVTFALHRKEFVKDKPVISQMLQRWPALFTESQVYHEFSRVVGENLRDFFDALDHISTNLMEIFKKKKGLTGQLLAELLRLTKTSETTDIRRLCLRGLPIILGDDSSAFFKTCSDAADKEAYNETPVGIIIIGEENSPLNPSRLGIVLEGNVVFDGPANLPQAFCVLFGLTYALHLDYLKYMKNTFLFVQQVMFNLGKSQLPPKIQTLKNQLAE</sequence>
<protein>
    <submittedName>
        <fullName evidence="1">Uncharacterized protein</fullName>
    </submittedName>
</protein>
<dbReference type="AlphaFoldDB" id="A0AAV6GZY6"/>
<dbReference type="PANTHER" id="PTHR31025">
    <property type="entry name" value="SI:CH211-196P9.1-RELATED"/>
    <property type="match status" value="1"/>
</dbReference>
<gene>
    <name evidence="1" type="ORF">AALO_G00076790</name>
</gene>